<dbReference type="EnsemblMetazoa" id="XM_022801600">
    <property type="protein sequence ID" value="XP_022657335"/>
    <property type="gene ID" value="LOC111248736"/>
</dbReference>
<evidence type="ECO:0000256" key="1">
    <source>
        <dbReference type="ARBA" id="ARBA00010169"/>
    </source>
</evidence>
<dbReference type="SUPFAM" id="SSF54913">
    <property type="entry name" value="GlnB-like"/>
    <property type="match status" value="1"/>
</dbReference>
<name>A0A7M7M8D3_VARDE</name>
<dbReference type="GO" id="GO:0010038">
    <property type="term" value="P:response to metal ion"/>
    <property type="evidence" value="ECO:0007669"/>
    <property type="project" value="InterPro"/>
</dbReference>
<dbReference type="KEGG" id="vde:111248736"/>
<organism evidence="2 3">
    <name type="scientific">Varroa destructor</name>
    <name type="common">Honeybee mite</name>
    <dbReference type="NCBI Taxonomy" id="109461"/>
    <lineage>
        <taxon>Eukaryota</taxon>
        <taxon>Metazoa</taxon>
        <taxon>Ecdysozoa</taxon>
        <taxon>Arthropoda</taxon>
        <taxon>Chelicerata</taxon>
        <taxon>Arachnida</taxon>
        <taxon>Acari</taxon>
        <taxon>Parasitiformes</taxon>
        <taxon>Mesostigmata</taxon>
        <taxon>Gamasina</taxon>
        <taxon>Dermanyssoidea</taxon>
        <taxon>Varroidae</taxon>
        <taxon>Varroa</taxon>
    </lineage>
</organism>
<dbReference type="InterPro" id="IPR011322">
    <property type="entry name" value="N-reg_PII-like_a/b"/>
</dbReference>
<evidence type="ECO:0000313" key="2">
    <source>
        <dbReference type="EnsemblMetazoa" id="XP_022657335"/>
    </source>
</evidence>
<comment type="similarity">
    <text evidence="1">Belongs to the CutA family.</text>
</comment>
<dbReference type="Gene3D" id="3.30.70.120">
    <property type="match status" value="1"/>
</dbReference>
<dbReference type="GO" id="GO:0005507">
    <property type="term" value="F:copper ion binding"/>
    <property type="evidence" value="ECO:0007669"/>
    <property type="project" value="TreeGrafter"/>
</dbReference>
<dbReference type="Pfam" id="PF03091">
    <property type="entry name" value="CutA1"/>
    <property type="match status" value="1"/>
</dbReference>
<evidence type="ECO:0000313" key="3">
    <source>
        <dbReference type="Proteomes" id="UP000594260"/>
    </source>
</evidence>
<dbReference type="InParanoid" id="A0A7M7M8D3"/>
<dbReference type="PANTHER" id="PTHR23419">
    <property type="entry name" value="DIVALENT CATION TOLERANCE CUTA-RELATED"/>
    <property type="match status" value="1"/>
</dbReference>
<dbReference type="OrthoDB" id="2017693at2759"/>
<reference evidence="2" key="1">
    <citation type="submission" date="2021-01" db="UniProtKB">
        <authorList>
            <consortium name="EnsemblMetazoa"/>
        </authorList>
    </citation>
    <scope>IDENTIFICATION</scope>
</reference>
<dbReference type="InterPro" id="IPR015867">
    <property type="entry name" value="N-reg_PII/ATP_PRibTrfase_C"/>
</dbReference>
<protein>
    <submittedName>
        <fullName evidence="2">Uncharacterized protein</fullName>
    </submittedName>
</protein>
<dbReference type="Proteomes" id="UP000594260">
    <property type="component" value="Unplaced"/>
</dbReference>
<dbReference type="InterPro" id="IPR004323">
    <property type="entry name" value="Ion_tolerance_CutA"/>
</dbReference>
<dbReference type="AlphaFoldDB" id="A0A7M7M8D3"/>
<sequence>MPKSRQVCFGLYHQQRAVTELSRCLRQKSNKRAHFPFHTSQHQAKMSPKRSPELARFLTAVWPFFSGLVENRLAACVNIIPGLTSIYRWKGAIEKDNEVLLMIKSPSASLANLTTFVKSLHPYEVCEIISLPIQQGNPDYLQFLMDATAGGKH</sequence>
<dbReference type="RefSeq" id="XP_022657335.1">
    <property type="nucleotide sequence ID" value="XM_022801600.1"/>
</dbReference>
<accession>A0A7M7M8D3</accession>
<proteinExistence type="inferred from homology"/>
<dbReference type="GeneID" id="111248736"/>
<keyword evidence="3" id="KW-1185">Reference proteome</keyword>
<dbReference type="PANTHER" id="PTHR23419:SF8">
    <property type="entry name" value="FI09726P"/>
    <property type="match status" value="1"/>
</dbReference>